<dbReference type="AlphaFoldDB" id="A0A8H7BQQ9"/>
<evidence type="ECO:0000313" key="2">
    <source>
        <dbReference type="EMBL" id="KAF7725130.1"/>
    </source>
</evidence>
<feature type="region of interest" description="Disordered" evidence="1">
    <location>
        <begin position="445"/>
        <end position="470"/>
    </location>
</feature>
<dbReference type="Pfam" id="PF18759">
    <property type="entry name" value="Plavaka"/>
    <property type="match status" value="1"/>
</dbReference>
<gene>
    <name evidence="2" type="ORF">EC973_000382</name>
</gene>
<organism evidence="2 3">
    <name type="scientific">Apophysomyces ossiformis</name>
    <dbReference type="NCBI Taxonomy" id="679940"/>
    <lineage>
        <taxon>Eukaryota</taxon>
        <taxon>Fungi</taxon>
        <taxon>Fungi incertae sedis</taxon>
        <taxon>Mucoromycota</taxon>
        <taxon>Mucoromycotina</taxon>
        <taxon>Mucoromycetes</taxon>
        <taxon>Mucorales</taxon>
        <taxon>Mucorineae</taxon>
        <taxon>Mucoraceae</taxon>
        <taxon>Apophysomyces</taxon>
    </lineage>
</organism>
<dbReference type="OrthoDB" id="2287179at2759"/>
<accession>A0A8H7BQQ9</accession>
<protein>
    <submittedName>
        <fullName evidence="2">Uncharacterized protein</fullName>
    </submittedName>
</protein>
<name>A0A8H7BQQ9_9FUNG</name>
<reference evidence="2" key="1">
    <citation type="submission" date="2020-01" db="EMBL/GenBank/DDBJ databases">
        <title>Genome Sequencing of Three Apophysomyces-Like Fungal Strains Confirms a Novel Fungal Genus in the Mucoromycota with divergent Burkholderia-like Endosymbiotic Bacteria.</title>
        <authorList>
            <person name="Stajich J.E."/>
            <person name="Macias A.M."/>
            <person name="Carter-House D."/>
            <person name="Lovett B."/>
            <person name="Kasson L.R."/>
            <person name="Berry K."/>
            <person name="Grigoriev I."/>
            <person name="Chang Y."/>
            <person name="Spatafora J."/>
            <person name="Kasson M.T."/>
        </authorList>
    </citation>
    <scope>NUCLEOTIDE SEQUENCE</scope>
    <source>
        <strain evidence="2">NRRL A-21654</strain>
    </source>
</reference>
<feature type="region of interest" description="Disordered" evidence="1">
    <location>
        <begin position="1"/>
        <end position="24"/>
    </location>
</feature>
<evidence type="ECO:0000313" key="3">
    <source>
        <dbReference type="Proteomes" id="UP000605846"/>
    </source>
</evidence>
<sequence length="755" mass="86745">MPDIEIASPEELRENPAQEDDGENEIQEELLGQPARTFGKKRAPQMADNLNSLEYELAKFAIDAELSQRLYRRLVSIVQDALDRMHRTREPVTIKASTLDNICEDMEQDGENQLNIPFKLHTVDLDLVADFPPGKKEEFEEKCGPVQFLYRNVVHLSEHIFGHPAFWEQTILNAAKVTRKGERIFTDVYSGYWWESMQRKITPGDVLLAIMFSSDQTVVSGDGRAKAWPLYLKLGTISTVDFGKPPAATVKLRTTEDMKSTYTETKVLIENGQQHSAKELTQLYSLNIVRNAFWDMPDFDIYASIVIDDLHQLGGVYKHLLSCVERLIRTEHKDVAIKEINRRAASLPVYRCLKHFSNGIFLSVLHNPTYRELKDNMTAALCIRHFIDFYHQATAKEHSEETLTQMEESLRYFNHLIPIFQSFSKNHMLWKYAADIRDKGCVNAYSTQQSEHQHRSDAKKPSRRTNRRGIASTMSQMGRYIEKRDILFDKFATVPYPYLGPTSCIKETEYKLQGVAKEKMLLDSLVREKETFRALNVLIRAYLDTNIEGRRATRRLSNMPSLDTSKDFDDDGVSLDDKIRADDSFHGQQRFDYAVFDLGDGQAFYGQVLLLFAAQYRKGTLYLCLARRFVVVDESHASGLRVLKPAVDHNFNGLFIEDVTKITRSVYIVPDFSSPMLATTQLYSRYLLNHDTDRYMWSTIEPWLPCLDDDQYIGWKEDTVTTQMETDNISDGNSSCDISDGNEEAVDRNSMATLL</sequence>
<dbReference type="Proteomes" id="UP000605846">
    <property type="component" value="Unassembled WGS sequence"/>
</dbReference>
<dbReference type="InterPro" id="IPR041078">
    <property type="entry name" value="Plavaka"/>
</dbReference>
<dbReference type="EMBL" id="JABAYA010000103">
    <property type="protein sequence ID" value="KAF7725130.1"/>
    <property type="molecule type" value="Genomic_DNA"/>
</dbReference>
<comment type="caution">
    <text evidence="2">The sequence shown here is derived from an EMBL/GenBank/DDBJ whole genome shotgun (WGS) entry which is preliminary data.</text>
</comment>
<feature type="compositionally biased region" description="Basic and acidic residues" evidence="1">
    <location>
        <begin position="451"/>
        <end position="460"/>
    </location>
</feature>
<keyword evidence="3" id="KW-1185">Reference proteome</keyword>
<proteinExistence type="predicted"/>
<evidence type="ECO:0000256" key="1">
    <source>
        <dbReference type="SAM" id="MobiDB-lite"/>
    </source>
</evidence>